<dbReference type="KEGG" id="cne:CNA01130"/>
<dbReference type="Pfam" id="PF09130">
    <property type="entry name" value="DUF1932"/>
    <property type="match status" value="1"/>
</dbReference>
<dbReference type="AlphaFoldDB" id="Q5KPY5"/>
<dbReference type="Proteomes" id="UP000002149">
    <property type="component" value="Chromosome 1"/>
</dbReference>
<name>Q5KPY5_CRYD1</name>
<proteinExistence type="predicted"/>
<dbReference type="EMBL" id="AE017341">
    <property type="protein sequence ID" value="AAW41272.2"/>
    <property type="molecule type" value="Genomic_DNA"/>
</dbReference>
<protein>
    <recommendedName>
        <fullName evidence="1">Phosphogluconate dehydrogenase NAD-binding putative C-terminal domain-containing protein</fullName>
    </recommendedName>
</protein>
<dbReference type="Gene3D" id="1.10.1040.10">
    <property type="entry name" value="N-(1-d-carboxylethyl)-l-norvaline Dehydrogenase, domain 2"/>
    <property type="match status" value="1"/>
</dbReference>
<keyword evidence="3" id="KW-1185">Reference proteome</keyword>
<organism evidence="2 3">
    <name type="scientific">Cryptococcus deneoformans (strain JEC21 / ATCC MYA-565)</name>
    <name type="common">Cryptococcus neoformans var. neoformans serotype D</name>
    <dbReference type="NCBI Taxonomy" id="214684"/>
    <lineage>
        <taxon>Eukaryota</taxon>
        <taxon>Fungi</taxon>
        <taxon>Dikarya</taxon>
        <taxon>Basidiomycota</taxon>
        <taxon>Agaricomycotina</taxon>
        <taxon>Tremellomycetes</taxon>
        <taxon>Tremellales</taxon>
        <taxon>Cryptococcaceae</taxon>
        <taxon>Cryptococcus</taxon>
        <taxon>Cryptococcus neoformans species complex</taxon>
    </lineage>
</organism>
<dbReference type="OrthoDB" id="2575802at2759"/>
<dbReference type="HOGENOM" id="CLU_052530_0_0_1"/>
<feature type="domain" description="Phosphogluconate dehydrogenase NAD-binding putative C-terminal" evidence="1">
    <location>
        <begin position="207"/>
        <end position="285"/>
    </location>
</feature>
<dbReference type="VEuPathDB" id="FungiDB:CNA01130"/>
<dbReference type="InParanoid" id="Q5KPY5"/>
<reference evidence="2 3" key="1">
    <citation type="journal article" date="2005" name="Science">
        <title>The genome of the basidiomycetous yeast and human pathogen Cryptococcus neoformans.</title>
        <authorList>
            <person name="Loftus B.J."/>
            <person name="Fung E."/>
            <person name="Roncaglia P."/>
            <person name="Rowley D."/>
            <person name="Amedeo P."/>
            <person name="Bruno D."/>
            <person name="Vamathevan J."/>
            <person name="Miranda M."/>
            <person name="Anderson I.J."/>
            <person name="Fraser J.A."/>
            <person name="Allen J.E."/>
            <person name="Bosdet I.E."/>
            <person name="Brent M.R."/>
            <person name="Chiu R."/>
            <person name="Doering T.L."/>
            <person name="Donlin M.J."/>
            <person name="D'Souza C.A."/>
            <person name="Fox D.S."/>
            <person name="Grinberg V."/>
            <person name="Fu J."/>
            <person name="Fukushima M."/>
            <person name="Haas B.J."/>
            <person name="Huang J.C."/>
            <person name="Janbon G."/>
            <person name="Jones S.J."/>
            <person name="Koo H.L."/>
            <person name="Krzywinski M.I."/>
            <person name="Kwon-Chung J.K."/>
            <person name="Lengeler K.B."/>
            <person name="Maiti R."/>
            <person name="Marra M.A."/>
            <person name="Marra R.E."/>
            <person name="Mathewson C.A."/>
            <person name="Mitchell T.G."/>
            <person name="Pertea M."/>
            <person name="Riggs F.R."/>
            <person name="Salzberg S.L."/>
            <person name="Schein J.E."/>
            <person name="Shvartsbeyn A."/>
            <person name="Shin H."/>
            <person name="Shumway M."/>
            <person name="Specht C.A."/>
            <person name="Suh B.B."/>
            <person name="Tenney A."/>
            <person name="Utterback T.R."/>
            <person name="Wickes B.L."/>
            <person name="Wortman J.R."/>
            <person name="Wye N.H."/>
            <person name="Kronstad J.W."/>
            <person name="Lodge J.K."/>
            <person name="Heitman J."/>
            <person name="Davis R.W."/>
            <person name="Fraser C.M."/>
            <person name="Hyman R.W."/>
        </authorList>
    </citation>
    <scope>NUCLEOTIDE SEQUENCE [LARGE SCALE GENOMIC DNA]</scope>
    <source>
        <strain evidence="3">JEC21 / ATCC MYA-565</strain>
    </source>
</reference>
<evidence type="ECO:0000313" key="2">
    <source>
        <dbReference type="EMBL" id="AAW41272.2"/>
    </source>
</evidence>
<dbReference type="PaxDb" id="214684-Q5KPY5"/>
<evidence type="ECO:0000313" key="3">
    <source>
        <dbReference type="Proteomes" id="UP000002149"/>
    </source>
</evidence>
<sequence length="319" mass="33989">MTISTVAFLYPGAMGASLARVLAVRLPHLKLLTSLQGRSQATISRAESCGLTNVPFADLIAQSDIILSILPPSSAVSLAKEVVAHVATEKKPIFVDANAVSPETAAQISSIFEAKEIPFIDGCIIGFPATEDFSSIPKLYLSASPEREDLMREVTQTLSGGEEGKGMRVRPMEGSGVGGASALKMCYGGINKAVSGLAAAMVLSAQAHSPGTAKAFLDELSESQPALTKKLSRAIPDMIPKAYRWVGEMEEISSFITSSILQSASITHPNPADMYQGLAQMFQRVADDVKHSQAGQRGEEVKILLDWAKRGEKELAKKE</sequence>
<dbReference type="GeneID" id="3253619"/>
<gene>
    <name evidence="2" type="ordered locus">CNA01130</name>
</gene>
<accession>Q5KPY5</accession>
<dbReference type="InterPro" id="IPR008927">
    <property type="entry name" value="6-PGluconate_DH-like_C_sf"/>
</dbReference>
<dbReference type="InterPro" id="IPR036291">
    <property type="entry name" value="NAD(P)-bd_dom_sf"/>
</dbReference>
<dbReference type="Gene3D" id="3.40.50.720">
    <property type="entry name" value="NAD(P)-binding Rossmann-like Domain"/>
    <property type="match status" value="1"/>
</dbReference>
<evidence type="ECO:0000259" key="1">
    <source>
        <dbReference type="Pfam" id="PF09130"/>
    </source>
</evidence>
<dbReference type="InterPro" id="IPR013328">
    <property type="entry name" value="6PGD_dom2"/>
</dbReference>
<dbReference type="STRING" id="214684.Q5KPY5"/>
<dbReference type="SUPFAM" id="SSF51735">
    <property type="entry name" value="NAD(P)-binding Rossmann-fold domains"/>
    <property type="match status" value="1"/>
</dbReference>
<dbReference type="eggNOG" id="ENOG502RXGX">
    <property type="taxonomic scope" value="Eukaryota"/>
</dbReference>
<dbReference type="RefSeq" id="XP_024512025.1">
    <property type="nucleotide sequence ID" value="XM_024656167.1"/>
</dbReference>
<dbReference type="SUPFAM" id="SSF48179">
    <property type="entry name" value="6-phosphogluconate dehydrogenase C-terminal domain-like"/>
    <property type="match status" value="1"/>
</dbReference>
<dbReference type="InterPro" id="IPR015814">
    <property type="entry name" value="Pgluconate_DH_NAD-bd_C"/>
</dbReference>